<evidence type="ECO:0000256" key="10">
    <source>
        <dbReference type="ARBA" id="ARBA00041373"/>
    </source>
</evidence>
<comment type="function">
    <text evidence="1">Thiol-specific peroxidase that catalyzes the reduction of hydrogen peroxide and organic hydroperoxides to water and alcohols, respectively. Plays a role in cell protection against oxidative stress by detoxifying peroxides and as sensor of hydrogen peroxide-mediated signaling events.</text>
</comment>
<dbReference type="Pfam" id="PF00578">
    <property type="entry name" value="AhpC-TSA"/>
    <property type="match status" value="1"/>
</dbReference>
<evidence type="ECO:0000313" key="14">
    <source>
        <dbReference type="Proteomes" id="UP000448943"/>
    </source>
</evidence>
<dbReference type="AlphaFoldDB" id="A0A6N9Q1Q5"/>
<protein>
    <recommendedName>
        <fullName evidence="2">thioredoxin-dependent peroxiredoxin</fullName>
        <ecNumber evidence="2">1.11.1.24</ecNumber>
    </recommendedName>
    <alternativeName>
        <fullName evidence="10">Bacterioferritin comigratory protein</fullName>
    </alternativeName>
    <alternativeName>
        <fullName evidence="8">Thioredoxin peroxidase</fullName>
    </alternativeName>
</protein>
<dbReference type="InterPro" id="IPR050924">
    <property type="entry name" value="Peroxiredoxin_BCP/PrxQ"/>
</dbReference>
<comment type="caution">
    <text evidence="13">The sequence shown here is derived from an EMBL/GenBank/DDBJ whole genome shotgun (WGS) entry which is preliminary data.</text>
</comment>
<dbReference type="RefSeq" id="WP_160645659.1">
    <property type="nucleotide sequence ID" value="NZ_SIJB01000018.1"/>
</dbReference>
<evidence type="ECO:0000256" key="4">
    <source>
        <dbReference type="ARBA" id="ARBA00022862"/>
    </source>
</evidence>
<dbReference type="InterPro" id="IPR013766">
    <property type="entry name" value="Thioredoxin_domain"/>
</dbReference>
<reference evidence="13 14" key="1">
    <citation type="submission" date="2019-01" db="EMBL/GenBank/DDBJ databases">
        <title>Chengkuizengella sp. nov., isolated from deep-sea sediment of East Pacific Ocean.</title>
        <authorList>
            <person name="Yang J."/>
            <person name="Lai Q."/>
            <person name="Shao Z."/>
        </authorList>
    </citation>
    <scope>NUCLEOTIDE SEQUENCE [LARGE SCALE GENOMIC DNA]</scope>
    <source>
        <strain evidence="13 14">YPA3-1-1</strain>
    </source>
</reference>
<name>A0A6N9Q1Q5_9BACL</name>
<dbReference type="GO" id="GO:0034599">
    <property type="term" value="P:cellular response to oxidative stress"/>
    <property type="evidence" value="ECO:0007669"/>
    <property type="project" value="TreeGrafter"/>
</dbReference>
<evidence type="ECO:0000256" key="9">
    <source>
        <dbReference type="ARBA" id="ARBA00038489"/>
    </source>
</evidence>
<evidence type="ECO:0000256" key="8">
    <source>
        <dbReference type="ARBA" id="ARBA00032824"/>
    </source>
</evidence>
<dbReference type="SUPFAM" id="SSF52833">
    <property type="entry name" value="Thioredoxin-like"/>
    <property type="match status" value="1"/>
</dbReference>
<dbReference type="EMBL" id="SIJB01000018">
    <property type="protein sequence ID" value="NBI28863.1"/>
    <property type="molecule type" value="Genomic_DNA"/>
</dbReference>
<evidence type="ECO:0000313" key="13">
    <source>
        <dbReference type="EMBL" id="NBI28863.1"/>
    </source>
</evidence>
<dbReference type="PANTHER" id="PTHR42801">
    <property type="entry name" value="THIOREDOXIN-DEPENDENT PEROXIDE REDUCTASE"/>
    <property type="match status" value="1"/>
</dbReference>
<dbReference type="GO" id="GO:0008379">
    <property type="term" value="F:thioredoxin peroxidase activity"/>
    <property type="evidence" value="ECO:0007669"/>
    <property type="project" value="TreeGrafter"/>
</dbReference>
<proteinExistence type="inferred from homology"/>
<evidence type="ECO:0000256" key="1">
    <source>
        <dbReference type="ARBA" id="ARBA00003330"/>
    </source>
</evidence>
<dbReference type="EC" id="1.11.1.24" evidence="2"/>
<dbReference type="InterPro" id="IPR000866">
    <property type="entry name" value="AhpC/TSA"/>
</dbReference>
<dbReference type="Proteomes" id="UP000448943">
    <property type="component" value="Unassembled WGS sequence"/>
</dbReference>
<dbReference type="PANTHER" id="PTHR42801:SF7">
    <property type="entry name" value="SLL1159 PROTEIN"/>
    <property type="match status" value="1"/>
</dbReference>
<dbReference type="PROSITE" id="PS51352">
    <property type="entry name" value="THIOREDOXIN_2"/>
    <property type="match status" value="1"/>
</dbReference>
<evidence type="ECO:0000256" key="7">
    <source>
        <dbReference type="ARBA" id="ARBA00023284"/>
    </source>
</evidence>
<dbReference type="CDD" id="cd02970">
    <property type="entry name" value="PRX_like2"/>
    <property type="match status" value="1"/>
</dbReference>
<keyword evidence="14" id="KW-1185">Reference proteome</keyword>
<keyword evidence="4" id="KW-0049">Antioxidant</keyword>
<sequence length="215" mass="24824">MTLAQDIKQFQDENLKRVPQEVLEQVFQSIKELDESDHPKGLNVGDIAPDFTLKNAVGENVHLYEELNKGPVILSFYRGEWCPYCNLEVRAYQQKINEITELGAQLFAISPEEPDYSLTLKEKHDLSFQVLSDIGNKVSEDYKLTFQFPDYIKEVYRDFFQNDLGKRNNDESWTFPIPATYIIDSNKKVVAGFANADYTKRMEPSEAIKALKQLN</sequence>
<organism evidence="13 14">
    <name type="scientific">Chengkuizengella marina</name>
    <dbReference type="NCBI Taxonomy" id="2507566"/>
    <lineage>
        <taxon>Bacteria</taxon>
        <taxon>Bacillati</taxon>
        <taxon>Bacillota</taxon>
        <taxon>Bacilli</taxon>
        <taxon>Bacillales</taxon>
        <taxon>Paenibacillaceae</taxon>
        <taxon>Chengkuizengella</taxon>
    </lineage>
</organism>
<keyword evidence="6" id="KW-1015">Disulfide bond</keyword>
<dbReference type="GO" id="GO:0045454">
    <property type="term" value="P:cell redox homeostasis"/>
    <property type="evidence" value="ECO:0007669"/>
    <property type="project" value="TreeGrafter"/>
</dbReference>
<evidence type="ECO:0000256" key="11">
    <source>
        <dbReference type="ARBA" id="ARBA00049091"/>
    </source>
</evidence>
<keyword evidence="3" id="KW-0575">Peroxidase</keyword>
<keyword evidence="5" id="KW-0560">Oxidoreductase</keyword>
<dbReference type="GO" id="GO:0005737">
    <property type="term" value="C:cytoplasm"/>
    <property type="evidence" value="ECO:0007669"/>
    <property type="project" value="TreeGrafter"/>
</dbReference>
<dbReference type="InterPro" id="IPR036249">
    <property type="entry name" value="Thioredoxin-like_sf"/>
</dbReference>
<gene>
    <name evidence="13" type="ORF">ERL59_07820</name>
</gene>
<evidence type="ECO:0000259" key="12">
    <source>
        <dbReference type="PROSITE" id="PS51352"/>
    </source>
</evidence>
<evidence type="ECO:0000256" key="5">
    <source>
        <dbReference type="ARBA" id="ARBA00023002"/>
    </source>
</evidence>
<evidence type="ECO:0000256" key="3">
    <source>
        <dbReference type="ARBA" id="ARBA00022559"/>
    </source>
</evidence>
<evidence type="ECO:0000256" key="6">
    <source>
        <dbReference type="ARBA" id="ARBA00023157"/>
    </source>
</evidence>
<dbReference type="OrthoDB" id="9809746at2"/>
<comment type="catalytic activity">
    <reaction evidence="11">
        <text>a hydroperoxide + [thioredoxin]-dithiol = an alcohol + [thioredoxin]-disulfide + H2O</text>
        <dbReference type="Rhea" id="RHEA:62620"/>
        <dbReference type="Rhea" id="RHEA-COMP:10698"/>
        <dbReference type="Rhea" id="RHEA-COMP:10700"/>
        <dbReference type="ChEBI" id="CHEBI:15377"/>
        <dbReference type="ChEBI" id="CHEBI:29950"/>
        <dbReference type="ChEBI" id="CHEBI:30879"/>
        <dbReference type="ChEBI" id="CHEBI:35924"/>
        <dbReference type="ChEBI" id="CHEBI:50058"/>
        <dbReference type="EC" id="1.11.1.24"/>
    </reaction>
</comment>
<comment type="similarity">
    <text evidence="9">Belongs to the peroxiredoxin family. BCP/PrxQ subfamily.</text>
</comment>
<keyword evidence="7" id="KW-0676">Redox-active center</keyword>
<feature type="domain" description="Thioredoxin" evidence="12">
    <location>
        <begin position="42"/>
        <end position="215"/>
    </location>
</feature>
<evidence type="ECO:0000256" key="2">
    <source>
        <dbReference type="ARBA" id="ARBA00013017"/>
    </source>
</evidence>
<dbReference type="Gene3D" id="3.40.30.10">
    <property type="entry name" value="Glutaredoxin"/>
    <property type="match status" value="1"/>
</dbReference>
<accession>A0A6N9Q1Q5</accession>